<dbReference type="FunFam" id="3.30.50.10:FF:000007">
    <property type="entry name" value="Nitrogen regulatory AreA, N-terminal"/>
    <property type="match status" value="1"/>
</dbReference>
<dbReference type="GO" id="GO:0034757">
    <property type="term" value="P:negative regulation of iron ion transport"/>
    <property type="evidence" value="ECO:0007669"/>
    <property type="project" value="UniProtKB-ARBA"/>
</dbReference>
<dbReference type="GO" id="GO:0005634">
    <property type="term" value="C:nucleus"/>
    <property type="evidence" value="ECO:0007669"/>
    <property type="project" value="UniProtKB-SubCell"/>
</dbReference>
<dbReference type="PROSITE" id="PS50114">
    <property type="entry name" value="GATA_ZN_FINGER_2"/>
    <property type="match status" value="2"/>
</dbReference>
<keyword evidence="8" id="KW-0539">Nucleus</keyword>
<feature type="domain" description="GATA-type" evidence="11">
    <location>
        <begin position="273"/>
        <end position="320"/>
    </location>
</feature>
<dbReference type="SMART" id="SM00401">
    <property type="entry name" value="ZnF_GATA"/>
    <property type="match status" value="2"/>
</dbReference>
<dbReference type="GO" id="GO:0000122">
    <property type="term" value="P:negative regulation of transcription by RNA polymerase II"/>
    <property type="evidence" value="ECO:0007669"/>
    <property type="project" value="TreeGrafter"/>
</dbReference>
<keyword evidence="3" id="KW-0677">Repeat</keyword>
<evidence type="ECO:0000256" key="10">
    <source>
        <dbReference type="SAM" id="MobiDB-lite"/>
    </source>
</evidence>
<gene>
    <name evidence="12" type="ORF">K461DRAFT_56210</name>
</gene>
<dbReference type="InterPro" id="IPR013088">
    <property type="entry name" value="Znf_NHR/GATA"/>
</dbReference>
<dbReference type="AlphaFoldDB" id="A0A9P4IUJ5"/>
<feature type="compositionally biased region" description="Polar residues" evidence="10">
    <location>
        <begin position="443"/>
        <end position="465"/>
    </location>
</feature>
<dbReference type="PRINTS" id="PR00619">
    <property type="entry name" value="GATAZNFINGER"/>
</dbReference>
<dbReference type="GO" id="GO:0008270">
    <property type="term" value="F:zinc ion binding"/>
    <property type="evidence" value="ECO:0007669"/>
    <property type="project" value="UniProtKB-KW"/>
</dbReference>
<protein>
    <recommendedName>
        <fullName evidence="11">GATA-type domain-containing protein</fullName>
    </recommendedName>
</protein>
<sequence length="519" mass="56108">MATSHQTPPTMAAPPSISAPTLPREPSKEDIELAQQLVNHAQGIQHGLRDQETHPPQRATTDTTTKPVSRSPTQQPSPIAAHTSALSDTEPQNVPQRPEQTRRTTSTAVTTGQVCSNCGTTRTPLWRRSPTGEMICNACGLYLKARNQMRPVGMKRAQTEQATTTSAGADGPQTNDRPRQTPGIAYTQVTPNVVGTCPGGGRCNGTGGHDGCNGCPAYNNRVAKTAQFALAQSVEGSPAPVVEGDAASTRTESPFPHAPNSEGPAAVSVIVACQNCGTTVTPLWRRDEEGHTICNACGLYYKLHGKHRPVQMKKSEIKRRKRVVPALHDQNHVFQSSEIPFDTRLSTSPRQPQRTSPSSTTPSTAPTMDDLMNPAPDAPINGHSPYRHQVALSDSSGASPQASAFDHISSRAPMPVDFTHYQPPVRSAPSHANQSENRRKRSFSQSAGEETMQPSRSNGHIDPSLSTILNNSVEAATTLSTRPKEDVRTNRREELEREAQRIREMLISKEREIAALGDV</sequence>
<evidence type="ECO:0000256" key="4">
    <source>
        <dbReference type="ARBA" id="ARBA00022771"/>
    </source>
</evidence>
<dbReference type="GO" id="GO:0045165">
    <property type="term" value="P:cell fate commitment"/>
    <property type="evidence" value="ECO:0007669"/>
    <property type="project" value="TreeGrafter"/>
</dbReference>
<feature type="compositionally biased region" description="Polar residues" evidence="10">
    <location>
        <begin position="392"/>
        <end position="402"/>
    </location>
</feature>
<evidence type="ECO:0000256" key="3">
    <source>
        <dbReference type="ARBA" id="ARBA00022737"/>
    </source>
</evidence>
<organism evidence="12 13">
    <name type="scientific">Myriangium duriaei CBS 260.36</name>
    <dbReference type="NCBI Taxonomy" id="1168546"/>
    <lineage>
        <taxon>Eukaryota</taxon>
        <taxon>Fungi</taxon>
        <taxon>Dikarya</taxon>
        <taxon>Ascomycota</taxon>
        <taxon>Pezizomycotina</taxon>
        <taxon>Dothideomycetes</taxon>
        <taxon>Dothideomycetidae</taxon>
        <taxon>Myriangiales</taxon>
        <taxon>Myriangiaceae</taxon>
        <taxon>Myriangium</taxon>
    </lineage>
</organism>
<evidence type="ECO:0000256" key="1">
    <source>
        <dbReference type="ARBA" id="ARBA00004123"/>
    </source>
</evidence>
<dbReference type="InterPro" id="IPR039355">
    <property type="entry name" value="Transcription_factor_GATA"/>
</dbReference>
<feature type="compositionally biased region" description="Low complexity" evidence="10">
    <location>
        <begin position="346"/>
        <end position="367"/>
    </location>
</feature>
<keyword evidence="7" id="KW-0804">Transcription</keyword>
<feature type="region of interest" description="Disordered" evidence="10">
    <location>
        <begin position="329"/>
        <end position="465"/>
    </location>
</feature>
<accession>A0A9P4IUJ5</accession>
<feature type="compositionally biased region" description="Polar residues" evidence="10">
    <location>
        <begin position="84"/>
        <end position="95"/>
    </location>
</feature>
<feature type="domain" description="GATA-type" evidence="11">
    <location>
        <begin position="109"/>
        <end position="163"/>
    </location>
</feature>
<dbReference type="PANTHER" id="PTHR10071">
    <property type="entry name" value="TRANSCRIPTION FACTOR GATA FAMILY MEMBER"/>
    <property type="match status" value="1"/>
</dbReference>
<dbReference type="Pfam" id="PF00320">
    <property type="entry name" value="GATA"/>
    <property type="match status" value="2"/>
</dbReference>
<comment type="caution">
    <text evidence="12">The sequence shown here is derived from an EMBL/GenBank/DDBJ whole genome shotgun (WGS) entry which is preliminary data.</text>
</comment>
<proteinExistence type="predicted"/>
<feature type="region of interest" description="Disordered" evidence="10">
    <location>
        <begin position="239"/>
        <end position="261"/>
    </location>
</feature>
<keyword evidence="5" id="KW-0862">Zinc</keyword>
<name>A0A9P4IUJ5_9PEZI</name>
<feature type="region of interest" description="Disordered" evidence="10">
    <location>
        <begin position="1"/>
        <end position="113"/>
    </location>
</feature>
<keyword evidence="2" id="KW-0479">Metal-binding</keyword>
<dbReference type="OrthoDB" id="515401at2759"/>
<dbReference type="PROSITE" id="PS00344">
    <property type="entry name" value="GATA_ZN_FINGER_1"/>
    <property type="match status" value="2"/>
</dbReference>
<keyword evidence="6" id="KW-0805">Transcription regulation</keyword>
<evidence type="ECO:0000313" key="13">
    <source>
        <dbReference type="Proteomes" id="UP000799439"/>
    </source>
</evidence>
<dbReference type="CDD" id="cd00202">
    <property type="entry name" value="ZnF_GATA"/>
    <property type="match status" value="2"/>
</dbReference>
<evidence type="ECO:0000256" key="6">
    <source>
        <dbReference type="ARBA" id="ARBA00023015"/>
    </source>
</evidence>
<evidence type="ECO:0000256" key="8">
    <source>
        <dbReference type="ARBA" id="ARBA00023242"/>
    </source>
</evidence>
<feature type="compositionally biased region" description="Polar residues" evidence="10">
    <location>
        <begin position="58"/>
        <end position="77"/>
    </location>
</feature>
<evidence type="ECO:0000313" key="12">
    <source>
        <dbReference type="EMBL" id="KAF2149004.1"/>
    </source>
</evidence>
<dbReference type="GO" id="GO:0045944">
    <property type="term" value="P:positive regulation of transcription by RNA polymerase II"/>
    <property type="evidence" value="ECO:0007669"/>
    <property type="project" value="TreeGrafter"/>
</dbReference>
<evidence type="ECO:0000256" key="2">
    <source>
        <dbReference type="ARBA" id="ARBA00022723"/>
    </source>
</evidence>
<dbReference type="EMBL" id="ML996092">
    <property type="protein sequence ID" value="KAF2149004.1"/>
    <property type="molecule type" value="Genomic_DNA"/>
</dbReference>
<dbReference type="PANTHER" id="PTHR10071:SF335">
    <property type="entry name" value="IRON-SENSING TRANSCRIPTIONAL REPRESSOR-RELATED"/>
    <property type="match status" value="1"/>
</dbReference>
<evidence type="ECO:0000256" key="7">
    <source>
        <dbReference type="ARBA" id="ARBA00023163"/>
    </source>
</evidence>
<dbReference type="Gene3D" id="3.30.50.10">
    <property type="entry name" value="Erythroid Transcription Factor GATA-1, subunit A"/>
    <property type="match status" value="2"/>
</dbReference>
<dbReference type="Proteomes" id="UP000799439">
    <property type="component" value="Unassembled WGS sequence"/>
</dbReference>
<evidence type="ECO:0000256" key="5">
    <source>
        <dbReference type="ARBA" id="ARBA00022833"/>
    </source>
</evidence>
<dbReference type="GO" id="GO:0006879">
    <property type="term" value="P:intracellular iron ion homeostasis"/>
    <property type="evidence" value="ECO:0007669"/>
    <property type="project" value="UniProtKB-ARBA"/>
</dbReference>
<dbReference type="SUPFAM" id="SSF57716">
    <property type="entry name" value="Glucocorticoid receptor-like (DNA-binding domain)"/>
    <property type="match status" value="2"/>
</dbReference>
<keyword evidence="4 9" id="KW-0863">Zinc-finger</keyword>
<dbReference type="GO" id="GO:0000978">
    <property type="term" value="F:RNA polymerase II cis-regulatory region sequence-specific DNA binding"/>
    <property type="evidence" value="ECO:0007669"/>
    <property type="project" value="TreeGrafter"/>
</dbReference>
<evidence type="ECO:0000259" key="11">
    <source>
        <dbReference type="PROSITE" id="PS50114"/>
    </source>
</evidence>
<keyword evidence="13" id="KW-1185">Reference proteome</keyword>
<dbReference type="InterPro" id="IPR000679">
    <property type="entry name" value="Znf_GATA"/>
</dbReference>
<evidence type="ECO:0000256" key="9">
    <source>
        <dbReference type="PROSITE-ProRule" id="PRU00094"/>
    </source>
</evidence>
<dbReference type="GO" id="GO:0000981">
    <property type="term" value="F:DNA-binding transcription factor activity, RNA polymerase II-specific"/>
    <property type="evidence" value="ECO:0007669"/>
    <property type="project" value="TreeGrafter"/>
</dbReference>
<dbReference type="FunFam" id="3.30.50.10:FF:000039">
    <property type="entry name" value="Siderophore transcription factor SreA"/>
    <property type="match status" value="1"/>
</dbReference>
<reference evidence="12" key="1">
    <citation type="journal article" date="2020" name="Stud. Mycol.">
        <title>101 Dothideomycetes genomes: a test case for predicting lifestyles and emergence of pathogens.</title>
        <authorList>
            <person name="Haridas S."/>
            <person name="Albert R."/>
            <person name="Binder M."/>
            <person name="Bloem J."/>
            <person name="Labutti K."/>
            <person name="Salamov A."/>
            <person name="Andreopoulos B."/>
            <person name="Baker S."/>
            <person name="Barry K."/>
            <person name="Bills G."/>
            <person name="Bluhm B."/>
            <person name="Cannon C."/>
            <person name="Castanera R."/>
            <person name="Culley D."/>
            <person name="Daum C."/>
            <person name="Ezra D."/>
            <person name="Gonzalez J."/>
            <person name="Henrissat B."/>
            <person name="Kuo A."/>
            <person name="Liang C."/>
            <person name="Lipzen A."/>
            <person name="Lutzoni F."/>
            <person name="Magnuson J."/>
            <person name="Mondo S."/>
            <person name="Nolan M."/>
            <person name="Ohm R."/>
            <person name="Pangilinan J."/>
            <person name="Park H.-J."/>
            <person name="Ramirez L."/>
            <person name="Alfaro M."/>
            <person name="Sun H."/>
            <person name="Tritt A."/>
            <person name="Yoshinaga Y."/>
            <person name="Zwiers L.-H."/>
            <person name="Turgeon B."/>
            <person name="Goodwin S."/>
            <person name="Spatafora J."/>
            <person name="Crous P."/>
            <person name="Grigoriev I."/>
        </authorList>
    </citation>
    <scope>NUCLEOTIDE SEQUENCE</scope>
    <source>
        <strain evidence="12">CBS 260.36</strain>
    </source>
</reference>
<comment type="subcellular location">
    <subcellularLocation>
        <location evidence="1">Nucleus</location>
    </subcellularLocation>
</comment>